<dbReference type="Proteomes" id="UP001281410">
    <property type="component" value="Unassembled WGS sequence"/>
</dbReference>
<keyword evidence="3" id="KW-1185">Reference proteome</keyword>
<gene>
    <name evidence="2" type="ORF">Dsin_014194</name>
</gene>
<dbReference type="EMBL" id="JANJYJ010000004">
    <property type="protein sequence ID" value="KAK3220224.1"/>
    <property type="molecule type" value="Genomic_DNA"/>
</dbReference>
<feature type="region of interest" description="Disordered" evidence="1">
    <location>
        <begin position="55"/>
        <end position="97"/>
    </location>
</feature>
<organism evidence="2 3">
    <name type="scientific">Dipteronia sinensis</name>
    <dbReference type="NCBI Taxonomy" id="43782"/>
    <lineage>
        <taxon>Eukaryota</taxon>
        <taxon>Viridiplantae</taxon>
        <taxon>Streptophyta</taxon>
        <taxon>Embryophyta</taxon>
        <taxon>Tracheophyta</taxon>
        <taxon>Spermatophyta</taxon>
        <taxon>Magnoliopsida</taxon>
        <taxon>eudicotyledons</taxon>
        <taxon>Gunneridae</taxon>
        <taxon>Pentapetalae</taxon>
        <taxon>rosids</taxon>
        <taxon>malvids</taxon>
        <taxon>Sapindales</taxon>
        <taxon>Sapindaceae</taxon>
        <taxon>Hippocastanoideae</taxon>
        <taxon>Acereae</taxon>
        <taxon>Dipteronia</taxon>
    </lineage>
</organism>
<evidence type="ECO:0000313" key="3">
    <source>
        <dbReference type="Proteomes" id="UP001281410"/>
    </source>
</evidence>
<evidence type="ECO:0000256" key="1">
    <source>
        <dbReference type="SAM" id="MobiDB-lite"/>
    </source>
</evidence>
<evidence type="ECO:0000313" key="2">
    <source>
        <dbReference type="EMBL" id="KAK3220224.1"/>
    </source>
</evidence>
<protein>
    <submittedName>
        <fullName evidence="2">Uncharacterized protein</fullName>
    </submittedName>
</protein>
<dbReference type="AlphaFoldDB" id="A0AAE0E9T7"/>
<proteinExistence type="predicted"/>
<sequence>MTMFRDGNRDSSVIPFHCLITYFCEQAGVELPQEDSIRKQDKPCNSHTFKEISIRRNQDLLPTEESRKRQRVHQRATDATMKDDEEDPGAVPALEQRPAWVDELLEGQRQLSERQTEVEKQLADL</sequence>
<accession>A0AAE0E9T7</accession>
<comment type="caution">
    <text evidence="2">The sequence shown here is derived from an EMBL/GenBank/DDBJ whole genome shotgun (WGS) entry which is preliminary data.</text>
</comment>
<name>A0AAE0E9T7_9ROSI</name>
<reference evidence="2" key="1">
    <citation type="journal article" date="2023" name="Plant J.">
        <title>Genome sequences and population genomics provide insights into the demographic history, inbreeding, and mutation load of two 'living fossil' tree species of Dipteronia.</title>
        <authorList>
            <person name="Feng Y."/>
            <person name="Comes H.P."/>
            <person name="Chen J."/>
            <person name="Zhu S."/>
            <person name="Lu R."/>
            <person name="Zhang X."/>
            <person name="Li P."/>
            <person name="Qiu J."/>
            <person name="Olsen K.M."/>
            <person name="Qiu Y."/>
        </authorList>
    </citation>
    <scope>NUCLEOTIDE SEQUENCE</scope>
    <source>
        <strain evidence="2">NBL</strain>
    </source>
</reference>